<sequence length="101" mass="11635">MSCSCQKPGGGAPDRYVSFSDIDCDGNARLLMEMLYRHLEDPAKTNAFWEYFKKKAAGETGPQPDDLFMVHCHLNQLREFFETHEDREAQALLEKIEEECC</sequence>
<evidence type="ECO:0000313" key="6">
    <source>
        <dbReference type="Proteomes" id="UP000623509"/>
    </source>
</evidence>
<name>A0A272EVN3_9RHOO</name>
<evidence type="ECO:0000313" key="5">
    <source>
        <dbReference type="Proteomes" id="UP000216107"/>
    </source>
</evidence>
<comment type="function">
    <text evidence="2">Is required to sustain N(2)-dependent growth in the presence of low levels of carbon monoxide (CO). Probably acts by protecting the N(2) fixation ability of the nitrogenase complex, which is inactivated in the presence of CO.</text>
</comment>
<dbReference type="HAMAP" id="MF_02117">
    <property type="entry name" value="CowN"/>
    <property type="match status" value="1"/>
</dbReference>
<proteinExistence type="inferred from homology"/>
<keyword evidence="6" id="KW-1185">Reference proteome</keyword>
<comment type="caution">
    <text evidence="4">The sequence shown here is derived from an EMBL/GenBank/DDBJ whole genome shotgun (WGS) entry which is preliminary data.</text>
</comment>
<keyword evidence="1 2" id="KW-0535">Nitrogen fixation</keyword>
<evidence type="ECO:0000313" key="4">
    <source>
        <dbReference type="EMBL" id="PAS94162.1"/>
    </source>
</evidence>
<accession>A0A272EVN3</accession>
<gene>
    <name evidence="2" type="primary">cowN</name>
    <name evidence="3" type="ORF">BGI27_05470</name>
    <name evidence="4" type="ORF">CGU29_04875</name>
</gene>
<dbReference type="EMBL" id="NMRN01000009">
    <property type="protein sequence ID" value="PAS94162.1"/>
    <property type="molecule type" value="Genomic_DNA"/>
</dbReference>
<dbReference type="NCBIfam" id="NF033689">
    <property type="entry name" value="N2Fix_CO_CowN"/>
    <property type="match status" value="1"/>
</dbReference>
<reference evidence="3 6" key="1">
    <citation type="submission" date="2016-08" db="EMBL/GenBank/DDBJ databases">
        <title>Candidatus Dactylopiibacterium carminicum genome sequence.</title>
        <authorList>
            <person name="Ramirez-Puebla S.T."/>
            <person name="Ormeno-Orrillo E."/>
            <person name="Vera-Ponce De Leon A."/>
            <person name="Luis L."/>
            <person name="Sanchez-Flores A."/>
            <person name="Monica R."/>
            <person name="Martinez-Romero E."/>
        </authorList>
    </citation>
    <scope>NUCLEOTIDE SEQUENCE [LARGE SCALE GENOMIC DNA]</scope>
    <source>
        <strain evidence="3">END1</strain>
    </source>
</reference>
<dbReference type="Proteomes" id="UP000623509">
    <property type="component" value="Unassembled WGS sequence"/>
</dbReference>
<evidence type="ECO:0000256" key="2">
    <source>
        <dbReference type="HAMAP-Rule" id="MF_02117"/>
    </source>
</evidence>
<dbReference type="GO" id="GO:0009399">
    <property type="term" value="P:nitrogen fixation"/>
    <property type="evidence" value="ECO:0007669"/>
    <property type="project" value="UniProtKB-UniRule"/>
</dbReference>
<evidence type="ECO:0000313" key="3">
    <source>
        <dbReference type="EMBL" id="KAF7599899.1"/>
    </source>
</evidence>
<protein>
    <recommendedName>
        <fullName evidence="2">N(2)-fixation sustaining protein CowN</fullName>
    </recommendedName>
    <alternativeName>
        <fullName evidence="2">CO weal-nitrogenase</fullName>
    </alternativeName>
</protein>
<dbReference type="RefSeq" id="WP_095523899.1">
    <property type="nucleotide sequence ID" value="NZ_MDUX01000012.1"/>
</dbReference>
<dbReference type="Proteomes" id="UP000216107">
    <property type="component" value="Unassembled WGS sequence"/>
</dbReference>
<dbReference type="AlphaFoldDB" id="A0A272EVN3"/>
<dbReference type="InterPro" id="IPR024899">
    <property type="entry name" value="CowN"/>
</dbReference>
<dbReference type="Pfam" id="PF20543">
    <property type="entry name" value="CowN"/>
    <property type="match status" value="1"/>
</dbReference>
<reference evidence="4 5" key="2">
    <citation type="submission" date="2017-07" db="EMBL/GenBank/DDBJ databases">
        <title>Candidatus Dactylopiibacterium carminicum, a nitrogen-fixing symbiont of the cochineal insect Dactylopius coccus and Dactylopius opuntiae (Hemiptera: Coccoidea: Dactylopiidae).</title>
        <authorList>
            <person name="Vera A."/>
        </authorList>
    </citation>
    <scope>NUCLEOTIDE SEQUENCE [LARGE SCALE GENOMIC DNA]</scope>
    <source>
        <strain evidence="4 5">NFDCM</strain>
    </source>
</reference>
<evidence type="ECO:0000256" key="1">
    <source>
        <dbReference type="ARBA" id="ARBA00023231"/>
    </source>
</evidence>
<organism evidence="4 5">
    <name type="scientific">Candidatus Dactylopiibacterium carminicum</name>
    <dbReference type="NCBI Taxonomy" id="857335"/>
    <lineage>
        <taxon>Bacteria</taxon>
        <taxon>Pseudomonadati</taxon>
        <taxon>Pseudomonadota</taxon>
        <taxon>Betaproteobacteria</taxon>
        <taxon>Rhodocyclales</taxon>
        <taxon>Rhodocyclaceae</taxon>
        <taxon>Candidatus Dactylopiibacterium</taxon>
    </lineage>
</organism>
<dbReference type="OrthoDB" id="7689335at2"/>
<dbReference type="EMBL" id="MDUX01000012">
    <property type="protein sequence ID" value="KAF7599899.1"/>
    <property type="molecule type" value="Genomic_DNA"/>
</dbReference>
<comment type="similarity">
    <text evidence="2">Belongs to the CowN family.</text>
</comment>